<organism evidence="4 5">
    <name type="scientific">Anaerosphaera aminiphila DSM 21120</name>
    <dbReference type="NCBI Taxonomy" id="1120995"/>
    <lineage>
        <taxon>Bacteria</taxon>
        <taxon>Bacillati</taxon>
        <taxon>Bacillota</taxon>
        <taxon>Tissierellia</taxon>
        <taxon>Tissierellales</taxon>
        <taxon>Peptoniphilaceae</taxon>
        <taxon>Anaerosphaera</taxon>
    </lineage>
</organism>
<dbReference type="RefSeq" id="WP_073182886.1">
    <property type="nucleotide sequence ID" value="NZ_FQXI01000001.1"/>
</dbReference>
<dbReference type="OrthoDB" id="305468at2"/>
<dbReference type="Proteomes" id="UP000184032">
    <property type="component" value="Unassembled WGS sequence"/>
</dbReference>
<dbReference type="Gene3D" id="3.40.630.190">
    <property type="entry name" value="LCP protein"/>
    <property type="match status" value="1"/>
</dbReference>
<accession>A0A1M5P663</accession>
<sequence>MGRFFKSFFITFLVIVLLFVGPISFFVLKNHIENPQDFFSEINNGSKNVSFLLLGVDSLDSNTDSNTRSDTIMVVNMNLENGDVNLISIPRDTYASIDGYGKQKINHSYNYGGPELTLKTVNNLLGTNVEHYVTLSYGFVGDVVDIVGGVDVDVPMDMDYEDEWADPPLKIHLKAGEQTLDGDKAMQFLRFRKGYADQDLSRVQAQQQFVSSFLDKLKSPMTVLKAPALLRSYDKNTKTNLPFSQVVKIGLNVGKLSKDSINAQTLPGSPSYKNKISYFFIDENATGTLLREVGLK</sequence>
<dbReference type="EMBL" id="FQXI01000001">
    <property type="protein sequence ID" value="SHG96919.1"/>
    <property type="molecule type" value="Genomic_DNA"/>
</dbReference>
<proteinExistence type="inferred from homology"/>
<evidence type="ECO:0000313" key="4">
    <source>
        <dbReference type="EMBL" id="SHG96919.1"/>
    </source>
</evidence>
<evidence type="ECO:0000259" key="3">
    <source>
        <dbReference type="Pfam" id="PF03816"/>
    </source>
</evidence>
<evidence type="ECO:0000256" key="2">
    <source>
        <dbReference type="SAM" id="Phobius"/>
    </source>
</evidence>
<keyword evidence="2" id="KW-0472">Membrane</keyword>
<gene>
    <name evidence="4" type="ORF">SAMN02745245_00185</name>
</gene>
<dbReference type="Pfam" id="PF03816">
    <property type="entry name" value="LytR_cpsA_psr"/>
    <property type="match status" value="1"/>
</dbReference>
<evidence type="ECO:0000313" key="5">
    <source>
        <dbReference type="Proteomes" id="UP000184032"/>
    </source>
</evidence>
<keyword evidence="2" id="KW-0812">Transmembrane</keyword>
<dbReference type="AlphaFoldDB" id="A0A1M5P663"/>
<dbReference type="InterPro" id="IPR004474">
    <property type="entry name" value="LytR_CpsA_psr"/>
</dbReference>
<comment type="similarity">
    <text evidence="1">Belongs to the LytR/CpsA/Psr (LCP) family.</text>
</comment>
<dbReference type="PANTHER" id="PTHR33392">
    <property type="entry name" value="POLYISOPRENYL-TEICHOIC ACID--PEPTIDOGLYCAN TEICHOIC ACID TRANSFERASE TAGU"/>
    <property type="match status" value="1"/>
</dbReference>
<feature type="transmembrane region" description="Helical" evidence="2">
    <location>
        <begin position="7"/>
        <end position="28"/>
    </location>
</feature>
<evidence type="ECO:0000256" key="1">
    <source>
        <dbReference type="ARBA" id="ARBA00006068"/>
    </source>
</evidence>
<keyword evidence="5" id="KW-1185">Reference proteome</keyword>
<dbReference type="NCBIfam" id="TIGR00350">
    <property type="entry name" value="lytR_cpsA_psr"/>
    <property type="match status" value="1"/>
</dbReference>
<dbReference type="PANTHER" id="PTHR33392:SF6">
    <property type="entry name" value="POLYISOPRENYL-TEICHOIC ACID--PEPTIDOGLYCAN TEICHOIC ACID TRANSFERASE TAGU"/>
    <property type="match status" value="1"/>
</dbReference>
<keyword evidence="2" id="KW-1133">Transmembrane helix</keyword>
<reference evidence="4 5" key="1">
    <citation type="submission" date="2016-11" db="EMBL/GenBank/DDBJ databases">
        <authorList>
            <person name="Jaros S."/>
            <person name="Januszkiewicz K."/>
            <person name="Wedrychowicz H."/>
        </authorList>
    </citation>
    <scope>NUCLEOTIDE SEQUENCE [LARGE SCALE GENOMIC DNA]</scope>
    <source>
        <strain evidence="4 5">DSM 21120</strain>
    </source>
</reference>
<dbReference type="InterPro" id="IPR050922">
    <property type="entry name" value="LytR/CpsA/Psr_CW_biosynth"/>
</dbReference>
<dbReference type="STRING" id="1120995.SAMN02745245_00185"/>
<feature type="domain" description="Cell envelope-related transcriptional attenuator" evidence="3">
    <location>
        <begin position="68"/>
        <end position="218"/>
    </location>
</feature>
<protein>
    <submittedName>
        <fullName evidence="4">Transcriptional attenuator, LytR family</fullName>
    </submittedName>
</protein>
<name>A0A1M5P663_9FIRM</name>